<feature type="non-terminal residue" evidence="2">
    <location>
        <position position="1733"/>
    </location>
</feature>
<feature type="region of interest" description="Disordered" evidence="1">
    <location>
        <begin position="1404"/>
        <end position="1432"/>
    </location>
</feature>
<gene>
    <name evidence="2" type="ORF">PCOR1329_LOCUS68879</name>
</gene>
<comment type="caution">
    <text evidence="2">The sequence shown here is derived from an EMBL/GenBank/DDBJ whole genome shotgun (WGS) entry which is preliminary data.</text>
</comment>
<evidence type="ECO:0008006" key="4">
    <source>
        <dbReference type="Google" id="ProtNLM"/>
    </source>
</evidence>
<evidence type="ECO:0000313" key="3">
    <source>
        <dbReference type="Proteomes" id="UP001189429"/>
    </source>
</evidence>
<evidence type="ECO:0000256" key="1">
    <source>
        <dbReference type="SAM" id="MobiDB-lite"/>
    </source>
</evidence>
<feature type="compositionally biased region" description="Pro residues" evidence="1">
    <location>
        <begin position="1416"/>
        <end position="1429"/>
    </location>
</feature>
<protein>
    <recommendedName>
        <fullName evidence="4">RNA-directed RNA polymerase</fullName>
    </recommendedName>
</protein>
<accession>A0ABN9WSA9</accession>
<evidence type="ECO:0000313" key="2">
    <source>
        <dbReference type="EMBL" id="CAK0888003.1"/>
    </source>
</evidence>
<dbReference type="Proteomes" id="UP001189429">
    <property type="component" value="Unassembled WGS sequence"/>
</dbReference>
<dbReference type="EMBL" id="CAUYUJ010019010">
    <property type="protein sequence ID" value="CAK0888003.1"/>
    <property type="molecule type" value="Genomic_DNA"/>
</dbReference>
<feature type="region of interest" description="Disordered" evidence="1">
    <location>
        <begin position="1213"/>
        <end position="1245"/>
    </location>
</feature>
<keyword evidence="3" id="KW-1185">Reference proteome</keyword>
<reference evidence="2" key="1">
    <citation type="submission" date="2023-10" db="EMBL/GenBank/DDBJ databases">
        <authorList>
            <person name="Chen Y."/>
            <person name="Shah S."/>
            <person name="Dougan E. K."/>
            <person name="Thang M."/>
            <person name="Chan C."/>
        </authorList>
    </citation>
    <scope>NUCLEOTIDE SEQUENCE [LARGE SCALE GENOMIC DNA]</scope>
</reference>
<name>A0ABN9WSA9_9DINO</name>
<organism evidence="2 3">
    <name type="scientific">Prorocentrum cordatum</name>
    <dbReference type="NCBI Taxonomy" id="2364126"/>
    <lineage>
        <taxon>Eukaryota</taxon>
        <taxon>Sar</taxon>
        <taxon>Alveolata</taxon>
        <taxon>Dinophyceae</taxon>
        <taxon>Prorocentrales</taxon>
        <taxon>Prorocentraceae</taxon>
        <taxon>Prorocentrum</taxon>
    </lineage>
</organism>
<proteinExistence type="predicted"/>
<sequence>MARTHDVPERQILVDFFDDPNGFRWHMRLLVLATPNPGQWICSTPDLSIQFIDVTTHRVIPLTRDSEFPRRVRGEVYAFDPLTPEELQQVRREAKELLAVYGLTGGADAQPEGGRWMIADPAHPGFGDALPAAALADADSLIIRGDRGLACVDEDWLAVERVLDEDLDNWRLLKSTGAGRDRRILGDERVNGVPVLSLTAAARASSKALRPGWPFRGDACAQELVMALVAAGIVFIARHLDWRTKSGVSATSGVCRTHRRICEGLDQAICYDQLDFANCAVIEHLARWLYEVESAVRRNPKVPDFTNLDGIFAAPMAEDGRMQLPTFSKWVSSLRRDEAQIMKQERLWSEGRGIDHAKHKGKGGKGSSGDACFDNACCPGAPLVAISVLTLLVDVPLVGGGPDVSYGTDELGGPMMRGMALDLTPPRSRVRCVREAIWSLNALDAPSRALRAHQPSSSRRLTEAQRSIISRVSRRIESYGERPDILPATACADLIKSHDLYSGQPMNLKPYDPSLLKVLHRDRRPQELRGCLGTEGRRYLDHADELIFRTEAELDVLQESELIQPITPYWDPILKNNRRARIDFIKRLASVGLVGFRLSIRGRIGAFFVGKKDGSLRLVLDGREPSSLRRRPPHAALGSAGALAGLDLSDRALRSQGVDPQAADIHAAGLDLKDGFYHFANDDLADWFGFNYPEAASDFGDPLVYIPADGRFVQVSSDTRIFAVFRGLLMGWSRSLFFCQDLLEEAQCKGLLSLGCEGGGRLVHERCPAPLLAPGCPLSQPYVDNANVIGLSRRGTEHALRGIQHVLDYFGIDYHDLVEPTKLYATVGVVLDTAARRLRRAGARAWRLYLGVEHLLRVRRASGRALRVVYGHLVNHFMIMRPALAALDEGYRFIAQRLDERAPLGRLLLDELRVVKGLLLLADVDLAAPRSRVVYCSDASGGELRGWTACVDYEVMQALGYRERWRFKMEEEELVMPGAPSDEIRGWAPEPTATSDLLIAGLLAPSSKPSVIDRRLPRTRTVIVQGAVPALGDALLVRSRWKMIVRGAFRYKASIHVKEARTQLLGLVRASRDPRMHGLRVGSLGGNMAALLSFEKGRARDRALLQLCQVSATRQIGCEIQWKQRYCESGRNPTGADSRAADLGHVLPDHPQRGCSRALAVIESANAGLAAEPAGPPARVRRPAPCGPAAGLLPGGAAARLARVGAFARRRPPRAGAVHGRPAPEPPRAAPQATPHGQPCQRAHGGRSRCRAFCELYAGTGRLTAAVRYGIHWSLENPAGSKLFNWDPLADFLKTSGGNWALLHYCRYGCTYKKPTYLVSSLPEITSLERLCPGNHSHEILQGKESLASPSGAIRSHWKTSLAGAYRPELCRRWARLLAACAPRAARCAHAGDPLGDHWETELAANFPGGGVQPQRPQPSCPSESPPEWPASAPQWGAAWPYLKHRRVQPRAVALYREAHRKFSRWAAEQHLRQVCMGETDLAMTRYHDHMYFQGLSIVHARNAVHGAIFVKDYPRRAPTTMCRAKGALAGWFKAGPDRVRDPLPWEAAVLIADNLAERDREGVAAAGALLVSFDGYIRPSNTLAITSREVSQRQAGSNPNYPSLVVTIAPQADDHGQQPAPSTKSGDHDCTIVFGDQASLKANRGICRDALLWASRKARRGRPLFDIGLAKYEQLFNQAVSDVKLSSLRVTPRCARHGGPSTDAALKLRPLEAIQKRGLWRSASSVRRYEKH</sequence>